<feature type="transmembrane region" description="Helical" evidence="5">
    <location>
        <begin position="57"/>
        <end position="75"/>
    </location>
</feature>
<accession>X0TD65</accession>
<dbReference type="Gene3D" id="1.20.120.1630">
    <property type="match status" value="1"/>
</dbReference>
<evidence type="ECO:0000256" key="2">
    <source>
        <dbReference type="ARBA" id="ARBA00022692"/>
    </source>
</evidence>
<feature type="transmembrane region" description="Helical" evidence="5">
    <location>
        <begin position="110"/>
        <end position="139"/>
    </location>
</feature>
<evidence type="ECO:0000256" key="3">
    <source>
        <dbReference type="ARBA" id="ARBA00022989"/>
    </source>
</evidence>
<proteinExistence type="predicted"/>
<keyword evidence="2 5" id="KW-0812">Transmembrane</keyword>
<dbReference type="PROSITE" id="PS50244">
    <property type="entry name" value="S5A_REDUCTASE"/>
    <property type="match status" value="1"/>
</dbReference>
<comment type="caution">
    <text evidence="6">The sequence shown here is derived from an EMBL/GenBank/DDBJ whole genome shotgun (WGS) entry which is preliminary data.</text>
</comment>
<dbReference type="EMBL" id="BARS01019461">
    <property type="protein sequence ID" value="GAF91159.1"/>
    <property type="molecule type" value="Genomic_DNA"/>
</dbReference>
<dbReference type="GO" id="GO:0012505">
    <property type="term" value="C:endomembrane system"/>
    <property type="evidence" value="ECO:0007669"/>
    <property type="project" value="UniProtKB-SubCell"/>
</dbReference>
<evidence type="ECO:0000256" key="1">
    <source>
        <dbReference type="ARBA" id="ARBA00004127"/>
    </source>
</evidence>
<dbReference type="AlphaFoldDB" id="X0TD65"/>
<evidence type="ECO:0000256" key="4">
    <source>
        <dbReference type="ARBA" id="ARBA00023136"/>
    </source>
</evidence>
<dbReference type="Pfam" id="PF04191">
    <property type="entry name" value="PEMT"/>
    <property type="match status" value="1"/>
</dbReference>
<keyword evidence="4 5" id="KW-0472">Membrane</keyword>
<gene>
    <name evidence="6" type="ORF">S01H1_31536</name>
</gene>
<name>X0TD65_9ZZZZ</name>
<reference evidence="6" key="1">
    <citation type="journal article" date="2014" name="Front. Microbiol.">
        <title>High frequency of phylogenetically diverse reductive dehalogenase-homologous genes in deep subseafloor sedimentary metagenomes.</title>
        <authorList>
            <person name="Kawai M."/>
            <person name="Futagami T."/>
            <person name="Toyoda A."/>
            <person name="Takaki Y."/>
            <person name="Nishi S."/>
            <person name="Hori S."/>
            <person name="Arai W."/>
            <person name="Tsubouchi T."/>
            <person name="Morono Y."/>
            <person name="Uchiyama I."/>
            <person name="Ito T."/>
            <person name="Fujiyama A."/>
            <person name="Inagaki F."/>
            <person name="Takami H."/>
        </authorList>
    </citation>
    <scope>NUCLEOTIDE SEQUENCE</scope>
    <source>
        <strain evidence="6">Expedition CK06-06</strain>
    </source>
</reference>
<evidence type="ECO:0000256" key="5">
    <source>
        <dbReference type="SAM" id="Phobius"/>
    </source>
</evidence>
<dbReference type="InterPro" id="IPR007318">
    <property type="entry name" value="Phopholipid_MeTrfase"/>
</dbReference>
<keyword evidence="3 5" id="KW-1133">Transmembrane helix</keyword>
<feature type="transmembrane region" description="Helical" evidence="5">
    <location>
        <begin position="28"/>
        <end position="45"/>
    </location>
</feature>
<organism evidence="6">
    <name type="scientific">marine sediment metagenome</name>
    <dbReference type="NCBI Taxonomy" id="412755"/>
    <lineage>
        <taxon>unclassified sequences</taxon>
        <taxon>metagenomes</taxon>
        <taxon>ecological metagenomes</taxon>
    </lineage>
</organism>
<sequence length="147" mass="17479">MNKGHKRHSHEHRKDLAGEYRWSDTGQLVFLIVFIIGMTSDLFLLKVSDSWQDAFPWYFRIVVFLPVLFVAGYFAQRAHKKVFEEERKDLMVIKTDVFARIRHPMYFGSILIYLGFVILSLSVIALVIFVVVVIFYYYLCRYEEQLL</sequence>
<comment type="subcellular location">
    <subcellularLocation>
        <location evidence="1">Endomembrane system</location>
        <topology evidence="1">Multi-pass membrane protein</topology>
    </subcellularLocation>
</comment>
<evidence type="ECO:0000313" key="6">
    <source>
        <dbReference type="EMBL" id="GAF91159.1"/>
    </source>
</evidence>
<protein>
    <submittedName>
        <fullName evidence="6">Uncharacterized protein</fullName>
    </submittedName>
</protein>
<feature type="non-terminal residue" evidence="6">
    <location>
        <position position="147"/>
    </location>
</feature>